<evidence type="ECO:0000256" key="1">
    <source>
        <dbReference type="SAM" id="MobiDB-lite"/>
    </source>
</evidence>
<dbReference type="OrthoDB" id="2803716at2759"/>
<accession>A0A1M2V729</accession>
<sequence length="186" mass="20280">MAEMLVPSTADANMPTRIPQKSSPISIPVGVDTAKQTTTPSPLRRGPGEGTLTSTSPLAALHVERHEHGIRCRNEKTVWFSSSGSDLLPTPPALSLACLGDLYVHNCNDGSKQAWISMGPAQWLSVDLGHDHPYLKGYILNFCGNGEPSWVKKDTVRTYNGRKKQRERKQRESNAPEDASTSTTAL</sequence>
<name>A0A1M2V729_TRAPU</name>
<keyword evidence="3" id="KW-1185">Reference proteome</keyword>
<comment type="caution">
    <text evidence="2">The sequence shown here is derived from an EMBL/GenBank/DDBJ whole genome shotgun (WGS) entry which is preliminary data.</text>
</comment>
<evidence type="ECO:0000313" key="3">
    <source>
        <dbReference type="Proteomes" id="UP000184267"/>
    </source>
</evidence>
<dbReference type="STRING" id="154538.A0A1M2V729"/>
<gene>
    <name evidence="2" type="ORF">TRAPUB_6011</name>
</gene>
<feature type="region of interest" description="Disordered" evidence="1">
    <location>
        <begin position="1"/>
        <end position="54"/>
    </location>
</feature>
<evidence type="ECO:0000313" key="2">
    <source>
        <dbReference type="EMBL" id="OJT03394.1"/>
    </source>
</evidence>
<protein>
    <submittedName>
        <fullName evidence="2">Uncharacterized protein</fullName>
    </submittedName>
</protein>
<dbReference type="AlphaFoldDB" id="A0A1M2V729"/>
<dbReference type="Proteomes" id="UP000184267">
    <property type="component" value="Unassembled WGS sequence"/>
</dbReference>
<proteinExistence type="predicted"/>
<reference evidence="2 3" key="1">
    <citation type="submission" date="2016-10" db="EMBL/GenBank/DDBJ databases">
        <title>Genome sequence of the basidiomycete white-rot fungus Trametes pubescens.</title>
        <authorList>
            <person name="Makela M.R."/>
            <person name="Granchi Z."/>
            <person name="Peng M."/>
            <person name="De Vries R.P."/>
            <person name="Grigoriev I."/>
            <person name="Riley R."/>
            <person name="Hilden K."/>
        </authorList>
    </citation>
    <scope>NUCLEOTIDE SEQUENCE [LARGE SCALE GENOMIC DNA]</scope>
    <source>
        <strain evidence="2 3">FBCC735</strain>
    </source>
</reference>
<feature type="region of interest" description="Disordered" evidence="1">
    <location>
        <begin position="159"/>
        <end position="186"/>
    </location>
</feature>
<dbReference type="EMBL" id="MNAD01001617">
    <property type="protein sequence ID" value="OJT03394.1"/>
    <property type="molecule type" value="Genomic_DNA"/>
</dbReference>
<organism evidence="2 3">
    <name type="scientific">Trametes pubescens</name>
    <name type="common">White-rot fungus</name>
    <dbReference type="NCBI Taxonomy" id="154538"/>
    <lineage>
        <taxon>Eukaryota</taxon>
        <taxon>Fungi</taxon>
        <taxon>Dikarya</taxon>
        <taxon>Basidiomycota</taxon>
        <taxon>Agaricomycotina</taxon>
        <taxon>Agaricomycetes</taxon>
        <taxon>Polyporales</taxon>
        <taxon>Polyporaceae</taxon>
        <taxon>Trametes</taxon>
    </lineage>
</organism>